<dbReference type="InterPro" id="IPR011059">
    <property type="entry name" value="Metal-dep_hydrolase_composite"/>
</dbReference>
<dbReference type="AlphaFoldDB" id="A0A383AUX7"/>
<dbReference type="EMBL" id="UINC01195195">
    <property type="protein sequence ID" value="SVE11647.1"/>
    <property type="molecule type" value="Genomic_DNA"/>
</dbReference>
<keyword evidence="1" id="KW-0378">Hydrolase</keyword>
<dbReference type="PANTHER" id="PTHR43794:SF11">
    <property type="entry name" value="AMIDOHYDROLASE-RELATED DOMAIN-CONTAINING PROTEIN"/>
    <property type="match status" value="1"/>
</dbReference>
<dbReference type="Gene3D" id="2.30.40.10">
    <property type="entry name" value="Urease, subunit C, domain 1"/>
    <property type="match status" value="1"/>
</dbReference>
<evidence type="ECO:0000313" key="3">
    <source>
        <dbReference type="EMBL" id="SVE11647.1"/>
    </source>
</evidence>
<feature type="domain" description="Amidohydrolase-related" evidence="2">
    <location>
        <begin position="58"/>
        <end position="126"/>
    </location>
</feature>
<proteinExistence type="predicted"/>
<dbReference type="Pfam" id="PF01979">
    <property type="entry name" value="Amidohydro_1"/>
    <property type="match status" value="1"/>
</dbReference>
<organism evidence="3">
    <name type="scientific">marine metagenome</name>
    <dbReference type="NCBI Taxonomy" id="408172"/>
    <lineage>
        <taxon>unclassified sequences</taxon>
        <taxon>metagenomes</taxon>
        <taxon>ecological metagenomes</taxon>
    </lineage>
</organism>
<gene>
    <name evidence="3" type="ORF">METZ01_LOCUS464501</name>
</gene>
<feature type="non-terminal residue" evidence="3">
    <location>
        <position position="127"/>
    </location>
</feature>
<accession>A0A383AUX7</accession>
<sequence>VKQILSPDWLVPVVPGGLILEDHSLVMVAERIEAILPRAEAIASYPDAGETRLPKQLMTPGFINVHGHAAMTLLRGLADDREMMDWLTNWIWPIERQLVDGQFVYDGTRLAILEMIMSGTTCASDSY</sequence>
<dbReference type="SUPFAM" id="SSF51556">
    <property type="entry name" value="Metallo-dependent hydrolases"/>
    <property type="match status" value="1"/>
</dbReference>
<dbReference type="SUPFAM" id="SSF51338">
    <property type="entry name" value="Composite domain of metallo-dependent hydrolases"/>
    <property type="match status" value="1"/>
</dbReference>
<dbReference type="InterPro" id="IPR006680">
    <property type="entry name" value="Amidohydro-rel"/>
</dbReference>
<evidence type="ECO:0000256" key="1">
    <source>
        <dbReference type="ARBA" id="ARBA00022801"/>
    </source>
</evidence>
<dbReference type="GO" id="GO:0016810">
    <property type="term" value="F:hydrolase activity, acting on carbon-nitrogen (but not peptide) bonds"/>
    <property type="evidence" value="ECO:0007669"/>
    <property type="project" value="InterPro"/>
</dbReference>
<dbReference type="PANTHER" id="PTHR43794">
    <property type="entry name" value="AMINOHYDROLASE SSNA-RELATED"/>
    <property type="match status" value="1"/>
</dbReference>
<name>A0A383AUX7_9ZZZZ</name>
<feature type="non-terminal residue" evidence="3">
    <location>
        <position position="1"/>
    </location>
</feature>
<dbReference type="InterPro" id="IPR032466">
    <property type="entry name" value="Metal_Hydrolase"/>
</dbReference>
<dbReference type="InterPro" id="IPR050287">
    <property type="entry name" value="MTA/SAH_deaminase"/>
</dbReference>
<protein>
    <recommendedName>
        <fullName evidence="2">Amidohydrolase-related domain-containing protein</fullName>
    </recommendedName>
</protein>
<evidence type="ECO:0000259" key="2">
    <source>
        <dbReference type="Pfam" id="PF01979"/>
    </source>
</evidence>
<reference evidence="3" key="1">
    <citation type="submission" date="2018-05" db="EMBL/GenBank/DDBJ databases">
        <authorList>
            <person name="Lanie J.A."/>
            <person name="Ng W.-L."/>
            <person name="Kazmierczak K.M."/>
            <person name="Andrzejewski T.M."/>
            <person name="Davidsen T.M."/>
            <person name="Wayne K.J."/>
            <person name="Tettelin H."/>
            <person name="Glass J.I."/>
            <person name="Rusch D."/>
            <person name="Podicherti R."/>
            <person name="Tsui H.-C.T."/>
            <person name="Winkler M.E."/>
        </authorList>
    </citation>
    <scope>NUCLEOTIDE SEQUENCE</scope>
</reference>